<feature type="compositionally biased region" description="Low complexity" evidence="1">
    <location>
        <begin position="500"/>
        <end position="525"/>
    </location>
</feature>
<feature type="region of interest" description="Disordered" evidence="1">
    <location>
        <begin position="1"/>
        <end position="76"/>
    </location>
</feature>
<feature type="compositionally biased region" description="Low complexity" evidence="1">
    <location>
        <begin position="22"/>
        <end position="31"/>
    </location>
</feature>
<feature type="region of interest" description="Disordered" evidence="1">
    <location>
        <begin position="496"/>
        <end position="545"/>
    </location>
</feature>
<feature type="compositionally biased region" description="Low complexity" evidence="1">
    <location>
        <begin position="43"/>
        <end position="54"/>
    </location>
</feature>
<dbReference type="Proteomes" id="UP000095751">
    <property type="component" value="Unassembled WGS sequence"/>
</dbReference>
<dbReference type="KEGG" id="fcy:FRACYDRAFT_244897"/>
<proteinExistence type="predicted"/>
<evidence type="ECO:0000313" key="3">
    <source>
        <dbReference type="Proteomes" id="UP000095751"/>
    </source>
</evidence>
<evidence type="ECO:0000256" key="1">
    <source>
        <dbReference type="SAM" id="MobiDB-lite"/>
    </source>
</evidence>
<keyword evidence="3" id="KW-1185">Reference proteome</keyword>
<feature type="compositionally biased region" description="Low complexity" evidence="1">
    <location>
        <begin position="1"/>
        <end position="11"/>
    </location>
</feature>
<dbReference type="InParanoid" id="A0A1E7F0Z4"/>
<feature type="compositionally biased region" description="Low complexity" evidence="1">
    <location>
        <begin position="252"/>
        <end position="268"/>
    </location>
</feature>
<feature type="compositionally biased region" description="Acidic residues" evidence="1">
    <location>
        <begin position="149"/>
        <end position="158"/>
    </location>
</feature>
<feature type="region of interest" description="Disordered" evidence="1">
    <location>
        <begin position="252"/>
        <end position="283"/>
    </location>
</feature>
<dbReference type="OrthoDB" id="10672817at2759"/>
<feature type="compositionally biased region" description="Low complexity" evidence="1">
    <location>
        <begin position="180"/>
        <end position="190"/>
    </location>
</feature>
<evidence type="ECO:0000313" key="2">
    <source>
        <dbReference type="EMBL" id="OEU11774.1"/>
    </source>
</evidence>
<accession>A0A1E7F0Z4</accession>
<dbReference type="AlphaFoldDB" id="A0A1E7F0Z4"/>
<gene>
    <name evidence="2" type="ORF">FRACYDRAFT_244897</name>
</gene>
<dbReference type="EMBL" id="KV784366">
    <property type="protein sequence ID" value="OEU11774.1"/>
    <property type="molecule type" value="Genomic_DNA"/>
</dbReference>
<organism evidence="2 3">
    <name type="scientific">Fragilariopsis cylindrus CCMP1102</name>
    <dbReference type="NCBI Taxonomy" id="635003"/>
    <lineage>
        <taxon>Eukaryota</taxon>
        <taxon>Sar</taxon>
        <taxon>Stramenopiles</taxon>
        <taxon>Ochrophyta</taxon>
        <taxon>Bacillariophyta</taxon>
        <taxon>Bacillariophyceae</taxon>
        <taxon>Bacillariophycidae</taxon>
        <taxon>Bacillariales</taxon>
        <taxon>Bacillariaceae</taxon>
        <taxon>Fragilariopsis</taxon>
    </lineage>
</organism>
<sequence>MAAITTTPTSKSKSKETRARKTSLSSSSLTTDNEEVESEMRDSNNGNTNRSSSNYKRLKVSPPPLPLASSSCGGGGGGGFSSALSVLLSKSMRTHSSGSSDDDNVNGTEGGTDNDCNSATMTSHYKYTGGSGCQFQSANSFMWNNVNEDKDDEEEEQEEQQHKQNLYSSNYYDKGKQQVNNNSKNNNNSSTGRTCSNTEQEWEQEPHDATKNDNNSNGIISVNIKINGIKYYMDCNDRNDIIRDIYFSQLSSSSSSSSLTNSSANDSSTRGDNNSSTSTITKSATTIVGRQRKEIIFVREPNNEHDPNAIQAVMVVSATTDGDTVVVHEEKGPRVRQEREQERVEQGRGGVKIGYVQATPQSAILAPLIDQGSIEFLQSHVIRLLKTTIQLRVTLKINQFNSMSKSVKSTAAPDILSSYSSEDSGDSSLLSQQQEEAYHHYNYLISQLTSGESFNDNRINVQQLVEKNQFAQRDLLQSYSSPYTIQDLTTRLLPWNPMHNSNNNNNGKSNSSSNIISRRGPQQQQPRRRQLHHHQRVPPPTATKDTYSKLEYGWLDVNDTSSSSTTTTKIISDEERNAVTVGNSWPPTDEILAKLGLGSADDTKWWQETAGLLPPRQWHVNGAYDLIGTEMATKTSAATSTTTATTLGGNKKIKNDKQHVASVSSKPASVLPSGPPVLLQSRQQVQRACDILDGAIHGVTNVWADQTLEEISDLMHTEHFWLNRKGESFIKVYGGSYVLGQKVDDMQLVLGATHQALTNRICCAHNLIYTVIHLENPAAPGFNTLIFGLNLSSSGFHYHQDSIPNLKGKNASLLPKQPVVTTVLYENIQEDSGKECVFWKPILNCTPRANDKINDNVSSKNIQLSSSTDSNTISKRNEDLYLAARACPTQHGQVHIQRAGLQKDTLHGIFHTPLCKNEEEIENRTGRGGPRTGYRVAITARICHSNSKERLVPYLGLYTGVLGPEGNLTLPRRRCAIVE</sequence>
<protein>
    <submittedName>
        <fullName evidence="2">Uncharacterized protein</fullName>
    </submittedName>
</protein>
<name>A0A1E7F0Z4_9STRA</name>
<dbReference type="Gene3D" id="3.30.70.2330">
    <property type="match status" value="1"/>
</dbReference>
<reference evidence="2 3" key="1">
    <citation type="submission" date="2016-09" db="EMBL/GenBank/DDBJ databases">
        <title>Extensive genetic diversity and differential bi-allelic expression allows diatom success in the polar Southern Ocean.</title>
        <authorList>
            <consortium name="DOE Joint Genome Institute"/>
            <person name="Mock T."/>
            <person name="Otillar R.P."/>
            <person name="Strauss J."/>
            <person name="Dupont C."/>
            <person name="Frickenhaus S."/>
            <person name="Maumus F."/>
            <person name="Mcmullan M."/>
            <person name="Sanges R."/>
            <person name="Schmutz J."/>
            <person name="Toseland A."/>
            <person name="Valas R."/>
            <person name="Veluchamy A."/>
            <person name="Ward B.J."/>
            <person name="Allen A."/>
            <person name="Barry K."/>
            <person name="Falciatore A."/>
            <person name="Ferrante M."/>
            <person name="Fortunato A.E."/>
            <person name="Gloeckner G."/>
            <person name="Gruber A."/>
            <person name="Hipkin R."/>
            <person name="Janech M."/>
            <person name="Kroth P."/>
            <person name="Leese F."/>
            <person name="Lindquist E."/>
            <person name="Lyon B.R."/>
            <person name="Martin J."/>
            <person name="Mayer C."/>
            <person name="Parker M."/>
            <person name="Quesneville H."/>
            <person name="Raymond J."/>
            <person name="Uhlig C."/>
            <person name="Valentin K.U."/>
            <person name="Worden A.Z."/>
            <person name="Armbrust E.V."/>
            <person name="Bowler C."/>
            <person name="Green B."/>
            <person name="Moulton V."/>
            <person name="Van Oosterhout C."/>
            <person name="Grigoriev I."/>
        </authorList>
    </citation>
    <scope>NUCLEOTIDE SEQUENCE [LARGE SCALE GENOMIC DNA]</scope>
    <source>
        <strain evidence="2 3">CCMP1102</strain>
    </source>
</reference>
<feature type="region of interest" description="Disordered" evidence="1">
    <location>
        <begin position="93"/>
        <end position="118"/>
    </location>
</feature>
<feature type="compositionally biased region" description="Basic residues" evidence="1">
    <location>
        <begin position="526"/>
        <end position="536"/>
    </location>
</feature>
<feature type="region of interest" description="Disordered" evidence="1">
    <location>
        <begin position="149"/>
        <end position="218"/>
    </location>
</feature>